<dbReference type="AlphaFoldDB" id="A0A162N0Z5"/>
<dbReference type="PANTHER" id="PTHR46580:SF2">
    <property type="entry name" value="MAM DOMAIN-CONTAINING PROTEIN"/>
    <property type="match status" value="1"/>
</dbReference>
<dbReference type="InterPro" id="IPR013517">
    <property type="entry name" value="FG-GAP"/>
</dbReference>
<keyword evidence="1" id="KW-0732">Signal</keyword>
<accession>A0A162N0Z5</accession>
<dbReference type="EMBL" id="LOHZ01000015">
    <property type="protein sequence ID" value="KYO68651.1"/>
    <property type="molecule type" value="Genomic_DNA"/>
</dbReference>
<comment type="caution">
    <text evidence="3">The sequence shown here is derived from an EMBL/GenBank/DDBJ whole genome shotgun (WGS) entry which is preliminary data.</text>
</comment>
<evidence type="ECO:0000313" key="3">
    <source>
        <dbReference type="EMBL" id="KYO68651.1"/>
    </source>
</evidence>
<dbReference type="Gene3D" id="2.130.10.130">
    <property type="entry name" value="Integrin alpha, N-terminal"/>
    <property type="match status" value="2"/>
</dbReference>
<feature type="domain" description="SipL SPOCS" evidence="2">
    <location>
        <begin position="365"/>
        <end position="447"/>
    </location>
</feature>
<dbReference type="SUPFAM" id="SSF69318">
    <property type="entry name" value="Integrin alpha N-terminal domain"/>
    <property type="match status" value="1"/>
</dbReference>
<reference evidence="3 4" key="1">
    <citation type="submission" date="2015-12" db="EMBL/GenBank/DDBJ databases">
        <title>Draft genome of Thermovenabulum gondwanense isolated from a red thermophilic microbial mat colonisisng an outflow channel of a bore well.</title>
        <authorList>
            <person name="Patel B.K."/>
        </authorList>
    </citation>
    <scope>NUCLEOTIDE SEQUENCE [LARGE SCALE GENOMIC DNA]</scope>
    <source>
        <strain evidence="3 4">R270</strain>
    </source>
</reference>
<dbReference type="PANTHER" id="PTHR46580">
    <property type="entry name" value="SENSOR KINASE-RELATED"/>
    <property type="match status" value="1"/>
</dbReference>
<proteinExistence type="predicted"/>
<protein>
    <recommendedName>
        <fullName evidence="2">SipL SPOCS domain-containing protein</fullName>
    </recommendedName>
</protein>
<dbReference type="Proteomes" id="UP000075737">
    <property type="component" value="Unassembled WGS sequence"/>
</dbReference>
<keyword evidence="4" id="KW-1185">Reference proteome</keyword>
<dbReference type="RefSeq" id="WP_068747353.1">
    <property type="nucleotide sequence ID" value="NZ_LOHZ01000015.1"/>
</dbReference>
<evidence type="ECO:0000256" key="1">
    <source>
        <dbReference type="ARBA" id="ARBA00022729"/>
    </source>
</evidence>
<dbReference type="InterPro" id="IPR024300">
    <property type="entry name" value="SipL_SPOCS_dom"/>
</dbReference>
<dbReference type="InterPro" id="IPR028994">
    <property type="entry name" value="Integrin_alpha_N"/>
</dbReference>
<dbReference type="OrthoDB" id="9779340at2"/>
<dbReference type="STRING" id="520767.ATZ99_01600"/>
<dbReference type="Pfam" id="PF13517">
    <property type="entry name" value="FG-GAP_3"/>
    <property type="match status" value="1"/>
</dbReference>
<gene>
    <name evidence="3" type="ORF">ATZ99_01600</name>
</gene>
<evidence type="ECO:0000313" key="4">
    <source>
        <dbReference type="Proteomes" id="UP000075737"/>
    </source>
</evidence>
<name>A0A162N0Z5_9FIRM</name>
<organism evidence="3 4">
    <name type="scientific">Thermovenabulum gondwanense</name>
    <dbReference type="NCBI Taxonomy" id="520767"/>
    <lineage>
        <taxon>Bacteria</taxon>
        <taxon>Bacillati</taxon>
        <taxon>Bacillota</taxon>
        <taxon>Clostridia</taxon>
        <taxon>Thermosediminibacterales</taxon>
        <taxon>Thermosediminibacteraceae</taxon>
        <taxon>Thermovenabulum</taxon>
    </lineage>
</organism>
<sequence length="468" mass="52351">MRAKYNVQWASKDLGFEARTIVGDVDGDGVNEIITIANLENVSGSVIVIFKKRRNAIVEVGRLELNRDSHLVYIFDIDRDGKKEIIVGTDNNIAVYRLEDRRIRFITESAGIGGPASSIAVGDFDNDGYVEIIVSVRNKVYIFRWKNGLVLINSVNFKGNVKVAAGDVDNDGRLEVIIKEANDSTGTIYIFELRNNELRRITSVIIRNIAHGFLVVKDVDGDRKAEIIFNSKDDFIYILKKVDREFIFFRKDVPESKGLNEAVVYDIDNDGLNEIIAISLNSLIILEIGNREVKVKLLQMIPNGAISVSAGELDGMSPPEIVIGTSYGYVYLLQTVRDGIGDKLLVGRVQSIIQDTVDIPAGKPDASRIVEANAKFIVKDTRVIKDKVIVDGDVEVKVLYVANLPSQPVHFFEDVIPFLQFIHLYGAHPGMEALVHFKTEYVDAKLISPRKAKITVVFEMFVKLVKFY</sequence>
<dbReference type="Pfam" id="PF12673">
    <property type="entry name" value="SipL"/>
    <property type="match status" value="1"/>
</dbReference>
<evidence type="ECO:0000259" key="2">
    <source>
        <dbReference type="Pfam" id="PF12673"/>
    </source>
</evidence>